<feature type="compositionally biased region" description="Polar residues" evidence="1">
    <location>
        <begin position="11"/>
        <end position="21"/>
    </location>
</feature>
<evidence type="ECO:0000313" key="3">
    <source>
        <dbReference type="Proteomes" id="UP000692954"/>
    </source>
</evidence>
<gene>
    <name evidence="2" type="ORF">PSON_ATCC_30995.1.T1210109</name>
</gene>
<proteinExistence type="predicted"/>
<name>A0A8S1QWV5_9CILI</name>
<dbReference type="AlphaFoldDB" id="A0A8S1QWV5"/>
<feature type="region of interest" description="Disordered" evidence="1">
    <location>
        <begin position="1"/>
        <end position="24"/>
    </location>
</feature>
<reference evidence="2" key="1">
    <citation type="submission" date="2021-01" db="EMBL/GenBank/DDBJ databases">
        <authorList>
            <consortium name="Genoscope - CEA"/>
            <person name="William W."/>
        </authorList>
    </citation>
    <scope>NUCLEOTIDE SEQUENCE</scope>
</reference>
<evidence type="ECO:0000256" key="1">
    <source>
        <dbReference type="SAM" id="MobiDB-lite"/>
    </source>
</evidence>
<dbReference type="Proteomes" id="UP000692954">
    <property type="component" value="Unassembled WGS sequence"/>
</dbReference>
<comment type="caution">
    <text evidence="2">The sequence shown here is derived from an EMBL/GenBank/DDBJ whole genome shotgun (WGS) entry which is preliminary data.</text>
</comment>
<accession>A0A8S1QWV5</accession>
<protein>
    <submittedName>
        <fullName evidence="2">Uncharacterized protein</fullName>
    </submittedName>
</protein>
<dbReference type="EMBL" id="CAJJDN010000121">
    <property type="protein sequence ID" value="CAD8119475.1"/>
    <property type="molecule type" value="Genomic_DNA"/>
</dbReference>
<sequence length="72" mass="8263">MGICKGKPKQNGGNFSSNPLNKETDMIDENLKRIKKQFDDLTLLLECMSQEFKAITDSIIKLQMSQQQQNEK</sequence>
<keyword evidence="3" id="KW-1185">Reference proteome</keyword>
<evidence type="ECO:0000313" key="2">
    <source>
        <dbReference type="EMBL" id="CAD8119475.1"/>
    </source>
</evidence>
<dbReference type="OrthoDB" id="309544at2759"/>
<organism evidence="2 3">
    <name type="scientific">Paramecium sonneborni</name>
    <dbReference type="NCBI Taxonomy" id="65129"/>
    <lineage>
        <taxon>Eukaryota</taxon>
        <taxon>Sar</taxon>
        <taxon>Alveolata</taxon>
        <taxon>Ciliophora</taxon>
        <taxon>Intramacronucleata</taxon>
        <taxon>Oligohymenophorea</taxon>
        <taxon>Peniculida</taxon>
        <taxon>Parameciidae</taxon>
        <taxon>Paramecium</taxon>
    </lineage>
</organism>